<reference evidence="2 3" key="1">
    <citation type="journal article" date="2016" name="Nat. Commun.">
        <title>Thousands of microbial genomes shed light on interconnected biogeochemical processes in an aquifer system.</title>
        <authorList>
            <person name="Anantharaman K."/>
            <person name="Brown C.T."/>
            <person name="Hug L.A."/>
            <person name="Sharon I."/>
            <person name="Castelle C.J."/>
            <person name="Probst A.J."/>
            <person name="Thomas B.C."/>
            <person name="Singh A."/>
            <person name="Wilkins M.J."/>
            <person name="Karaoz U."/>
            <person name="Brodie E.L."/>
            <person name="Williams K.H."/>
            <person name="Hubbard S.S."/>
            <person name="Banfield J.F."/>
        </authorList>
    </citation>
    <scope>NUCLEOTIDE SEQUENCE [LARGE SCALE GENOMIC DNA]</scope>
</reference>
<dbReference type="SUPFAM" id="SSF56281">
    <property type="entry name" value="Metallo-hydrolase/oxidoreductase"/>
    <property type="match status" value="1"/>
</dbReference>
<sequence length="249" mass="27403">MKKRSKRADKDVRIKFLYDNVSIRPDVKPAWGFSALIKYQGRTILFDTGGKPEVLLANIRKLKISPVLVGDIFISHNHWDHSGGLFSFLCHNHRVKVFLPASFSETYQKEIKASGAKPIRIDGFTRLARDIYSTGSLGKGIIEQALVIDTPRGLIIITGCAHPGIVTIVRTAVKLLGKTVFAVLGGFHLASKSAEAIEKIISEFKKIGVVFVAPCHCTGEKAIKQFKAAYGERFIPVGAGSEIDWSLNK</sequence>
<dbReference type="AlphaFoldDB" id="A0A1F4T675"/>
<dbReference type="SMART" id="SM00849">
    <property type="entry name" value="Lactamase_B"/>
    <property type="match status" value="1"/>
</dbReference>
<comment type="caution">
    <text evidence="2">The sequence shown here is derived from an EMBL/GenBank/DDBJ whole genome shotgun (WGS) entry which is preliminary data.</text>
</comment>
<accession>A0A1F4T675</accession>
<feature type="domain" description="Metallo-beta-lactamase" evidence="1">
    <location>
        <begin position="31"/>
        <end position="216"/>
    </location>
</feature>
<dbReference type="PANTHER" id="PTHR13754">
    <property type="entry name" value="METALLO-BETA-LACTAMASE SUPERFAMILY PROTEIN"/>
    <property type="match status" value="1"/>
</dbReference>
<dbReference type="InterPro" id="IPR001279">
    <property type="entry name" value="Metallo-B-lactamas"/>
</dbReference>
<evidence type="ECO:0000313" key="3">
    <source>
        <dbReference type="Proteomes" id="UP000178602"/>
    </source>
</evidence>
<name>A0A1F4T675_UNCSA</name>
<organism evidence="2 3">
    <name type="scientific">candidate division WOR-1 bacterium RIFOXYC12_FULL_54_18</name>
    <dbReference type="NCBI Taxonomy" id="1802584"/>
    <lineage>
        <taxon>Bacteria</taxon>
        <taxon>Bacillati</taxon>
        <taxon>Saganbacteria</taxon>
    </lineage>
</organism>
<dbReference type="GO" id="GO:0016740">
    <property type="term" value="F:transferase activity"/>
    <property type="evidence" value="ECO:0007669"/>
    <property type="project" value="TreeGrafter"/>
</dbReference>
<evidence type="ECO:0000313" key="2">
    <source>
        <dbReference type="EMBL" id="OGC28050.1"/>
    </source>
</evidence>
<dbReference type="Proteomes" id="UP000178602">
    <property type="component" value="Unassembled WGS sequence"/>
</dbReference>
<gene>
    <name evidence="2" type="ORF">A3K49_03515</name>
</gene>
<dbReference type="InterPro" id="IPR036866">
    <property type="entry name" value="RibonucZ/Hydroxyglut_hydro"/>
</dbReference>
<dbReference type="InterPro" id="IPR041712">
    <property type="entry name" value="DHPS-like_MBL-fold"/>
</dbReference>
<dbReference type="EMBL" id="MEUG01000001">
    <property type="protein sequence ID" value="OGC28050.1"/>
    <property type="molecule type" value="Genomic_DNA"/>
</dbReference>
<dbReference type="PANTHER" id="PTHR13754:SF13">
    <property type="entry name" value="METALLO-BETA-LACTAMASE SUPERFAMILY PROTEIN (AFU_ORTHOLOGUE AFUA_3G07630)"/>
    <property type="match status" value="1"/>
</dbReference>
<dbReference type="Pfam" id="PF00753">
    <property type="entry name" value="Lactamase_B"/>
    <property type="match status" value="1"/>
</dbReference>
<dbReference type="CDD" id="cd07713">
    <property type="entry name" value="DHPS-like_MBL-fold"/>
    <property type="match status" value="1"/>
</dbReference>
<dbReference type="InterPro" id="IPR052926">
    <property type="entry name" value="Metallo-beta-lactamase_dom"/>
</dbReference>
<protein>
    <recommendedName>
        <fullName evidence="1">Metallo-beta-lactamase domain-containing protein</fullName>
    </recommendedName>
</protein>
<proteinExistence type="predicted"/>
<evidence type="ECO:0000259" key="1">
    <source>
        <dbReference type="SMART" id="SM00849"/>
    </source>
</evidence>
<dbReference type="Gene3D" id="3.60.15.10">
    <property type="entry name" value="Ribonuclease Z/Hydroxyacylglutathione hydrolase-like"/>
    <property type="match status" value="1"/>
</dbReference>